<gene>
    <name evidence="3" type="ORF">FE782_31665</name>
</gene>
<keyword evidence="4" id="KW-1185">Reference proteome</keyword>
<dbReference type="RefSeq" id="WP_138198353.1">
    <property type="nucleotide sequence ID" value="NZ_VCIW01000043.1"/>
</dbReference>
<dbReference type="OrthoDB" id="9787283at2"/>
<feature type="chain" id="PRO_5038929379" evidence="2">
    <location>
        <begin position="20"/>
        <end position="567"/>
    </location>
</feature>
<evidence type="ECO:0000256" key="2">
    <source>
        <dbReference type="SAM" id="SignalP"/>
    </source>
</evidence>
<reference evidence="3 4" key="1">
    <citation type="submission" date="2019-05" db="EMBL/GenBank/DDBJ databases">
        <authorList>
            <person name="Narsing Rao M.P."/>
            <person name="Li W.J."/>
        </authorList>
    </citation>
    <scope>NUCLEOTIDE SEQUENCE [LARGE SCALE GENOMIC DNA]</scope>
    <source>
        <strain evidence="3 4">SYSU_K30003</strain>
    </source>
</reference>
<feature type="region of interest" description="Disordered" evidence="1">
    <location>
        <begin position="26"/>
        <end position="59"/>
    </location>
</feature>
<feature type="signal peptide" evidence="2">
    <location>
        <begin position="1"/>
        <end position="19"/>
    </location>
</feature>
<dbReference type="Proteomes" id="UP000309676">
    <property type="component" value="Unassembled WGS sequence"/>
</dbReference>
<evidence type="ECO:0000256" key="1">
    <source>
        <dbReference type="SAM" id="MobiDB-lite"/>
    </source>
</evidence>
<evidence type="ECO:0000313" key="3">
    <source>
        <dbReference type="EMBL" id="TLS48260.1"/>
    </source>
</evidence>
<dbReference type="AlphaFoldDB" id="A0A5R9G286"/>
<dbReference type="EMBL" id="VCIW01000043">
    <property type="protein sequence ID" value="TLS48260.1"/>
    <property type="molecule type" value="Genomic_DNA"/>
</dbReference>
<evidence type="ECO:0000313" key="4">
    <source>
        <dbReference type="Proteomes" id="UP000309676"/>
    </source>
</evidence>
<keyword evidence="2" id="KW-0732">Signal</keyword>
<name>A0A5R9G286_9BACL</name>
<feature type="compositionally biased region" description="Low complexity" evidence="1">
    <location>
        <begin position="28"/>
        <end position="52"/>
    </location>
</feature>
<dbReference type="InterPro" id="IPR050490">
    <property type="entry name" value="Bact_solute-bd_prot1"/>
</dbReference>
<comment type="caution">
    <text evidence="3">The sequence shown here is derived from an EMBL/GenBank/DDBJ whole genome shotgun (WGS) entry which is preliminary data.</text>
</comment>
<proteinExistence type="predicted"/>
<accession>A0A5R9G286</accession>
<dbReference type="PANTHER" id="PTHR43649:SF12">
    <property type="entry name" value="DIACETYLCHITOBIOSE BINDING PROTEIN DASA"/>
    <property type="match status" value="1"/>
</dbReference>
<dbReference type="PANTHER" id="PTHR43649">
    <property type="entry name" value="ARABINOSE-BINDING PROTEIN-RELATED"/>
    <property type="match status" value="1"/>
</dbReference>
<sequence length="567" mass="64701">MNRMKKSLFSLLALSVVLAACGAKEEAAPTTPAESEGGTQTAGGTDAAPADPNELEYKSDTSPFTFRQYFYGTWASNYLWKDQYAMKLVTEKTGATIDRFLATGNDNDFLNTMIASNDLPDTLMLDWNHPQVTKLINSGMVYSLDELIDQYAPNFRGLLDEEMVKYHSVNGKLWYLPNFYETKDRLVNGVPITPIRPYFVRSDIYEALGQPAIETEEDLIAFLKDAKAKYPDLSPLGMESFDVSMWGFQGSLSMDSLIYSFSPNHQENRIKDDEKLLTYPMRDPGFIEAFRFVNRLQKEGLFDSQQLIAKQEQYEEKIYGGQYIVSSAFMNNIYTMYNPKIESTIGADKKYVILNPLKVDGQEPRYPAQRLMGWQGFFITKNAKNPDRIIKFLEYAWSDEGQMDLRYGTEGETYDMVDGLPQYKEEVKQLELSDNAAWYNKYGLTASTLMWRAGKLWDDAEKRDFMKNQPEQYAAKEMIAKYNFDGNALGLDNIEPEGSTTEGVINAKIKDLWNKTIPKLVLAKSDAEFDKVYADFIADMDKVGAAKVEKVMYERHIQDLQKKGVIQ</sequence>
<protein>
    <submittedName>
        <fullName evidence="3">Extracellular solute-binding protein</fullName>
    </submittedName>
</protein>
<dbReference type="Gene3D" id="3.40.190.10">
    <property type="entry name" value="Periplasmic binding protein-like II"/>
    <property type="match status" value="2"/>
</dbReference>
<dbReference type="PROSITE" id="PS51257">
    <property type="entry name" value="PROKAR_LIPOPROTEIN"/>
    <property type="match status" value="1"/>
</dbReference>
<dbReference type="SUPFAM" id="SSF53850">
    <property type="entry name" value="Periplasmic binding protein-like II"/>
    <property type="match status" value="1"/>
</dbReference>
<organism evidence="3 4">
    <name type="scientific">Paenibacillus antri</name>
    <dbReference type="NCBI Taxonomy" id="2582848"/>
    <lineage>
        <taxon>Bacteria</taxon>
        <taxon>Bacillati</taxon>
        <taxon>Bacillota</taxon>
        <taxon>Bacilli</taxon>
        <taxon>Bacillales</taxon>
        <taxon>Paenibacillaceae</taxon>
        <taxon>Paenibacillus</taxon>
    </lineage>
</organism>